<gene>
    <name evidence="2" type="ORF">P4O66_018681</name>
</gene>
<protein>
    <submittedName>
        <fullName evidence="2">Uncharacterized protein</fullName>
    </submittedName>
</protein>
<evidence type="ECO:0000313" key="2">
    <source>
        <dbReference type="EMBL" id="KAK1785287.1"/>
    </source>
</evidence>
<organism evidence="2 3">
    <name type="scientific">Electrophorus voltai</name>
    <dbReference type="NCBI Taxonomy" id="2609070"/>
    <lineage>
        <taxon>Eukaryota</taxon>
        <taxon>Metazoa</taxon>
        <taxon>Chordata</taxon>
        <taxon>Craniata</taxon>
        <taxon>Vertebrata</taxon>
        <taxon>Euteleostomi</taxon>
        <taxon>Actinopterygii</taxon>
        <taxon>Neopterygii</taxon>
        <taxon>Teleostei</taxon>
        <taxon>Ostariophysi</taxon>
        <taxon>Gymnotiformes</taxon>
        <taxon>Gymnotoidei</taxon>
        <taxon>Gymnotidae</taxon>
        <taxon>Electrophorus</taxon>
    </lineage>
</organism>
<keyword evidence="3" id="KW-1185">Reference proteome</keyword>
<feature type="non-terminal residue" evidence="2">
    <location>
        <position position="1"/>
    </location>
</feature>
<evidence type="ECO:0000256" key="1">
    <source>
        <dbReference type="SAM" id="MobiDB-lite"/>
    </source>
</evidence>
<name>A0AAD8YR19_9TELE</name>
<comment type="caution">
    <text evidence="2">The sequence shown here is derived from an EMBL/GenBank/DDBJ whole genome shotgun (WGS) entry which is preliminary data.</text>
</comment>
<feature type="region of interest" description="Disordered" evidence="1">
    <location>
        <begin position="433"/>
        <end position="456"/>
    </location>
</feature>
<accession>A0AAD8YR19</accession>
<dbReference type="AlphaFoldDB" id="A0AAD8YR19"/>
<evidence type="ECO:0000313" key="3">
    <source>
        <dbReference type="Proteomes" id="UP001239994"/>
    </source>
</evidence>
<dbReference type="Proteomes" id="UP001239994">
    <property type="component" value="Unassembled WGS sequence"/>
</dbReference>
<feature type="compositionally biased region" description="Polar residues" evidence="1">
    <location>
        <begin position="167"/>
        <end position="195"/>
    </location>
</feature>
<sequence length="456" mass="50045">MPIEASPPPRLPGTTQLLEKTDHTLKVTNRPVTTAETLTAPYTNTPVIQSKTKLQVSSNTTATKLESSDKCTCDKGSKKCISECAHCSGKPVNVEWLNLNLLAQIDSRIEYFKKHEVLPKPQMQAAVRRALNGIPYQEAVKGASPKVNPSRHEGKRNQVVKKARLSRPTNKQSPQSKHAQSAVLTPVPNQRNPTKGDTLRCSPCLSSGGSFLARKKGKLTRQSKPTMATKTEEISHCANDKERNKDAEMMVHTEVTGSAEKQTPAVTCAAHTNNTFVTELCQRDDTFGASNQNKFSQSFNYVFVPEFKEGPVYMFSRVTQFSMPQPQTSFSAAGDSSLLEPSHTQSTTLLGKASEDVPEDLMVFSNFTATSETACAEQSPEVELDISENFPSSSAALYTQTAVRRKHLSKMEAHTNAQTEAVKEMTTQEAAPPLAPISPELTLHPEGRWHPFTTDT</sequence>
<reference evidence="2" key="1">
    <citation type="submission" date="2023-03" db="EMBL/GenBank/DDBJ databases">
        <title>Electrophorus voltai genome.</title>
        <authorList>
            <person name="Bian C."/>
        </authorList>
    </citation>
    <scope>NUCLEOTIDE SEQUENCE</scope>
    <source>
        <strain evidence="2">CB-2022</strain>
        <tissue evidence="2">Muscle</tissue>
    </source>
</reference>
<proteinExistence type="predicted"/>
<feature type="region of interest" description="Disordered" evidence="1">
    <location>
        <begin position="140"/>
        <end position="200"/>
    </location>
</feature>
<dbReference type="EMBL" id="JAROKS010000026">
    <property type="protein sequence ID" value="KAK1785287.1"/>
    <property type="molecule type" value="Genomic_DNA"/>
</dbReference>